<evidence type="ECO:0000259" key="2">
    <source>
        <dbReference type="Pfam" id="PF18676"/>
    </source>
</evidence>
<gene>
    <name evidence="3" type="ORF">GCM10011534_32820</name>
</gene>
<protein>
    <recommendedName>
        <fullName evidence="2">MBG domain-containing protein</fullName>
    </recommendedName>
</protein>
<reference evidence="3" key="1">
    <citation type="journal article" date="2014" name="Int. J. Syst. Evol. Microbiol.">
        <title>Complete genome sequence of Corynebacterium casei LMG S-19264T (=DSM 44701T), isolated from a smear-ripened cheese.</title>
        <authorList>
            <consortium name="US DOE Joint Genome Institute (JGI-PGF)"/>
            <person name="Walter F."/>
            <person name="Albersmeier A."/>
            <person name="Kalinowski J."/>
            <person name="Ruckert C."/>
        </authorList>
    </citation>
    <scope>NUCLEOTIDE SEQUENCE</scope>
    <source>
        <strain evidence="3">CGMCC 1.6293</strain>
    </source>
</reference>
<dbReference type="Proteomes" id="UP000649829">
    <property type="component" value="Unassembled WGS sequence"/>
</dbReference>
<dbReference type="InterPro" id="IPR041286">
    <property type="entry name" value="MBG_2"/>
</dbReference>
<dbReference type="Pfam" id="PF18676">
    <property type="entry name" value="MBG_2"/>
    <property type="match status" value="1"/>
</dbReference>
<sequence length="294" mass="30298">MTVARAPLTITADNQIKTYGDTFSFDGTEFTTAGLRFPTDTVTALDLSSEGAAAEATTEGSPYAITGSGPVGSGLENYDISIVDGELFVTETAADLPPPPPPGPGGLPNPNDTIDISFGVGSDGGGSVTGGGSGAVAQASRALARTRDFAEALEFKAEACGQGSGDVTRYLACMSDAMNDFSNELDSISADLPPAMQNVARIVDAAKAGVDRARTRAVQRLAGATTEAEREAIRRDAWTEAETAMTSAATEIRKTIALVRVEDPELASIQQAQITTVADAMDSVAITLSRVADL</sequence>
<feature type="domain" description="MBG" evidence="2">
    <location>
        <begin position="8"/>
        <end position="87"/>
    </location>
</feature>
<keyword evidence="4" id="KW-1185">Reference proteome</keyword>
<accession>A0A917T3R3</accession>
<evidence type="ECO:0000256" key="1">
    <source>
        <dbReference type="SAM" id="MobiDB-lite"/>
    </source>
</evidence>
<name>A0A917T3R3_9RHOB</name>
<reference evidence="3" key="2">
    <citation type="submission" date="2020-09" db="EMBL/GenBank/DDBJ databases">
        <authorList>
            <person name="Sun Q."/>
            <person name="Zhou Y."/>
        </authorList>
    </citation>
    <scope>NUCLEOTIDE SEQUENCE</scope>
    <source>
        <strain evidence="3">CGMCC 1.6293</strain>
    </source>
</reference>
<organism evidence="3 4">
    <name type="scientific">Pseudooceanicola nanhaiensis</name>
    <dbReference type="NCBI Taxonomy" id="375761"/>
    <lineage>
        <taxon>Bacteria</taxon>
        <taxon>Pseudomonadati</taxon>
        <taxon>Pseudomonadota</taxon>
        <taxon>Alphaproteobacteria</taxon>
        <taxon>Rhodobacterales</taxon>
        <taxon>Paracoccaceae</taxon>
        <taxon>Pseudooceanicola</taxon>
    </lineage>
</organism>
<dbReference type="AlphaFoldDB" id="A0A917T3R3"/>
<feature type="region of interest" description="Disordered" evidence="1">
    <location>
        <begin position="93"/>
        <end position="119"/>
    </location>
</feature>
<dbReference type="EMBL" id="BMLF01000002">
    <property type="protein sequence ID" value="GGM08275.1"/>
    <property type="molecule type" value="Genomic_DNA"/>
</dbReference>
<evidence type="ECO:0000313" key="4">
    <source>
        <dbReference type="Proteomes" id="UP000649829"/>
    </source>
</evidence>
<evidence type="ECO:0000313" key="3">
    <source>
        <dbReference type="EMBL" id="GGM08275.1"/>
    </source>
</evidence>
<feature type="compositionally biased region" description="Pro residues" evidence="1">
    <location>
        <begin position="96"/>
        <end position="107"/>
    </location>
</feature>
<proteinExistence type="predicted"/>
<comment type="caution">
    <text evidence="3">The sequence shown here is derived from an EMBL/GenBank/DDBJ whole genome shotgun (WGS) entry which is preliminary data.</text>
</comment>